<gene>
    <name evidence="1" type="ORF">D1164_16890</name>
</gene>
<evidence type="ECO:0008006" key="3">
    <source>
        <dbReference type="Google" id="ProtNLM"/>
    </source>
</evidence>
<dbReference type="InterPro" id="IPR008928">
    <property type="entry name" value="6-hairpin_glycosidase_sf"/>
</dbReference>
<keyword evidence="2" id="KW-1185">Reference proteome</keyword>
<dbReference type="Gene3D" id="1.50.10.10">
    <property type="match status" value="1"/>
</dbReference>
<dbReference type="Proteomes" id="UP000266441">
    <property type="component" value="Unassembled WGS sequence"/>
</dbReference>
<evidence type="ECO:0000313" key="2">
    <source>
        <dbReference type="Proteomes" id="UP000266441"/>
    </source>
</evidence>
<accession>A0A399CYH7</accession>
<comment type="caution">
    <text evidence="1">The sequence shown here is derived from an EMBL/GenBank/DDBJ whole genome shotgun (WGS) entry which is preliminary data.</text>
</comment>
<dbReference type="GO" id="GO:0005975">
    <property type="term" value="P:carbohydrate metabolic process"/>
    <property type="evidence" value="ECO:0007669"/>
    <property type="project" value="InterPro"/>
</dbReference>
<name>A0A399CYH7_9BACT</name>
<reference evidence="1 2" key="1">
    <citation type="journal article" date="2015" name="Int. J. Syst. Evol. Microbiol.">
        <title>Mariniphaga sediminis sp. nov., isolated from coastal sediment.</title>
        <authorList>
            <person name="Wang F.Q."/>
            <person name="Shen Q.Y."/>
            <person name="Chen G.J."/>
            <person name="Du Z.J."/>
        </authorList>
    </citation>
    <scope>NUCLEOTIDE SEQUENCE [LARGE SCALE GENOMIC DNA]</scope>
    <source>
        <strain evidence="1 2">SY21</strain>
    </source>
</reference>
<organism evidence="1 2">
    <name type="scientific">Mariniphaga sediminis</name>
    <dbReference type="NCBI Taxonomy" id="1628158"/>
    <lineage>
        <taxon>Bacteria</taxon>
        <taxon>Pseudomonadati</taxon>
        <taxon>Bacteroidota</taxon>
        <taxon>Bacteroidia</taxon>
        <taxon>Marinilabiliales</taxon>
        <taxon>Prolixibacteraceae</taxon>
        <taxon>Mariniphaga</taxon>
    </lineage>
</organism>
<dbReference type="SUPFAM" id="SSF48208">
    <property type="entry name" value="Six-hairpin glycosidases"/>
    <property type="match status" value="1"/>
</dbReference>
<dbReference type="InterPro" id="IPR012341">
    <property type="entry name" value="6hp_glycosidase-like_sf"/>
</dbReference>
<evidence type="ECO:0000313" key="1">
    <source>
        <dbReference type="EMBL" id="RIH64008.1"/>
    </source>
</evidence>
<dbReference type="AlphaFoldDB" id="A0A399CYH7"/>
<protein>
    <recommendedName>
        <fullName evidence="3">Alpha-L-rhamnosidase six-hairpin glycosidase domain-containing protein</fullName>
    </recommendedName>
</protein>
<dbReference type="EMBL" id="QWET01000014">
    <property type="protein sequence ID" value="RIH64008.1"/>
    <property type="molecule type" value="Genomic_DNA"/>
</dbReference>
<sequence>MINCEIIMIKRMTYRIVIVCLLLAGSVRFATGQPENRNVSGSSEKMEVDFGYAFSTPHRLTVSIPNASDKTLVDVYPDKLRLKWSYDNLLSIPAGSFCTPDPKWHVFITTELDGKVFENVTWQRGEDWLPMVETVYSEQGVTTKMQIIGAESAALVRIDMVNNDSKKHSVTINCSNDRKTTTYNPAWVQSDWDSDVLLAGMEDRADRVNLFMTGGDEQPVKDITTISQVWNLEPGEKRTGWIVRPYVAYHSQLITLRKQDWEKEFNRAKEAWYNLMEEAVKVHIPDPAVQNAFYAGLADCFIMREPVSSEYVASTPGTEKYRAANTGEASIVAIFLDQVGLHTDAAKGFQLIADMQGEDGNWNDPKGWGHYMWGMAGFKSWALMEHYRMTGDVDYLRSLYPRMLASSRWQETQRAKTRKPVDGKRTPDYGLMPRGMGDCGLWDGDDLFGVFLPHNIWAVFADSLALEAARILGKDDDIKELAQIHRTALNDLKWSLEHGAISENGYRWIPGVANKTDGSRWGALYATYPCATLPRKHELINGTISKIESFISPGGIPVNTGWLKDGLWVAIALDNLAEALLYRNEGDKAIQYLYATLNHATPLISWCEERGQEPGAADATGDLQHLWTPLSVGRFLRDALVMEDQQTLHLARGTARQWLENGQKVSALDMPTHFGPVSYELQSSKKKVTGYIDLTNNRAKEVVLHIRLPKDKDIVSVDSDVHVELDTRAQTITVKNVNKKININLTVK</sequence>
<proteinExistence type="predicted"/>